<dbReference type="RefSeq" id="WP_147150729.1">
    <property type="nucleotide sequence ID" value="NZ_BKAJ01000068.1"/>
</dbReference>
<dbReference type="SUPFAM" id="SSF55874">
    <property type="entry name" value="ATPase domain of HSP90 chaperone/DNA topoisomerase II/histidine kinase"/>
    <property type="match status" value="1"/>
</dbReference>
<evidence type="ECO:0000259" key="9">
    <source>
        <dbReference type="PROSITE" id="PS50109"/>
    </source>
</evidence>
<dbReference type="OrthoDB" id="9795133at2"/>
<dbReference type="EC" id="2.7.13.3" evidence="2"/>
<evidence type="ECO:0000256" key="2">
    <source>
        <dbReference type="ARBA" id="ARBA00012438"/>
    </source>
</evidence>
<gene>
    <name evidence="11" type="ORF">RSO01_37700</name>
</gene>
<dbReference type="PANTHER" id="PTHR43065">
    <property type="entry name" value="SENSOR HISTIDINE KINASE"/>
    <property type="match status" value="1"/>
</dbReference>
<dbReference type="InterPro" id="IPR035965">
    <property type="entry name" value="PAS-like_dom_sf"/>
</dbReference>
<dbReference type="AlphaFoldDB" id="A0A512NCF8"/>
<proteinExistence type="predicted"/>
<keyword evidence="6" id="KW-0418">Kinase</keyword>
<organism evidence="11 12">
    <name type="scientific">Reyranella soli</name>
    <dbReference type="NCBI Taxonomy" id="1230389"/>
    <lineage>
        <taxon>Bacteria</taxon>
        <taxon>Pseudomonadati</taxon>
        <taxon>Pseudomonadota</taxon>
        <taxon>Alphaproteobacteria</taxon>
        <taxon>Hyphomicrobiales</taxon>
        <taxon>Reyranellaceae</taxon>
        <taxon>Reyranella</taxon>
    </lineage>
</organism>
<comment type="catalytic activity">
    <reaction evidence="1">
        <text>ATP + protein L-histidine = ADP + protein N-phospho-L-histidine.</text>
        <dbReference type="EC" id="2.7.13.3"/>
    </reaction>
</comment>
<dbReference type="InterPro" id="IPR013655">
    <property type="entry name" value="PAS_fold_3"/>
</dbReference>
<dbReference type="InterPro" id="IPR036097">
    <property type="entry name" value="HisK_dim/P_sf"/>
</dbReference>
<evidence type="ECO:0000256" key="3">
    <source>
        <dbReference type="ARBA" id="ARBA00022553"/>
    </source>
</evidence>
<dbReference type="Gene3D" id="3.30.450.40">
    <property type="match status" value="1"/>
</dbReference>
<dbReference type="CDD" id="cd00130">
    <property type="entry name" value="PAS"/>
    <property type="match status" value="1"/>
</dbReference>
<dbReference type="EMBL" id="BKAJ01000068">
    <property type="protein sequence ID" value="GEP56604.1"/>
    <property type="molecule type" value="Genomic_DNA"/>
</dbReference>
<dbReference type="InterPro" id="IPR003018">
    <property type="entry name" value="GAF"/>
</dbReference>
<dbReference type="Pfam" id="PF08447">
    <property type="entry name" value="PAS_3"/>
    <property type="match status" value="1"/>
</dbReference>
<keyword evidence="3" id="KW-0597">Phosphoprotein</keyword>
<dbReference type="InterPro" id="IPR005467">
    <property type="entry name" value="His_kinase_dom"/>
</dbReference>
<keyword evidence="4" id="KW-0808">Transferase</keyword>
<dbReference type="InterPro" id="IPR000700">
    <property type="entry name" value="PAS-assoc_C"/>
</dbReference>
<dbReference type="Pfam" id="PF13185">
    <property type="entry name" value="GAF_2"/>
    <property type="match status" value="1"/>
</dbReference>
<name>A0A512NCF8_9HYPH</name>
<feature type="domain" description="Histidine kinase" evidence="9">
    <location>
        <begin position="334"/>
        <end position="548"/>
    </location>
</feature>
<dbReference type="Proteomes" id="UP000321058">
    <property type="component" value="Unassembled WGS sequence"/>
</dbReference>
<reference evidence="11 12" key="1">
    <citation type="submission" date="2019-07" db="EMBL/GenBank/DDBJ databases">
        <title>Whole genome shotgun sequence of Reyranella soli NBRC 108950.</title>
        <authorList>
            <person name="Hosoyama A."/>
            <person name="Uohara A."/>
            <person name="Ohji S."/>
            <person name="Ichikawa N."/>
        </authorList>
    </citation>
    <scope>NUCLEOTIDE SEQUENCE [LARGE SCALE GENOMIC DNA]</scope>
    <source>
        <strain evidence="11 12">NBRC 108950</strain>
    </source>
</reference>
<dbReference type="Gene3D" id="1.10.287.130">
    <property type="match status" value="1"/>
</dbReference>
<evidence type="ECO:0000256" key="7">
    <source>
        <dbReference type="ARBA" id="ARBA00022840"/>
    </source>
</evidence>
<dbReference type="SUPFAM" id="SSF55785">
    <property type="entry name" value="PYP-like sensor domain (PAS domain)"/>
    <property type="match status" value="1"/>
</dbReference>
<dbReference type="InterPro" id="IPR036890">
    <property type="entry name" value="HATPase_C_sf"/>
</dbReference>
<dbReference type="GO" id="GO:0000155">
    <property type="term" value="F:phosphorelay sensor kinase activity"/>
    <property type="evidence" value="ECO:0007669"/>
    <property type="project" value="InterPro"/>
</dbReference>
<evidence type="ECO:0000259" key="10">
    <source>
        <dbReference type="PROSITE" id="PS50113"/>
    </source>
</evidence>
<dbReference type="PANTHER" id="PTHR43065:SF10">
    <property type="entry name" value="PEROXIDE STRESS-ACTIVATED HISTIDINE KINASE MAK3"/>
    <property type="match status" value="1"/>
</dbReference>
<keyword evidence="5" id="KW-0547">Nucleotide-binding</keyword>
<dbReference type="GO" id="GO:0005524">
    <property type="term" value="F:ATP binding"/>
    <property type="evidence" value="ECO:0007669"/>
    <property type="project" value="UniProtKB-KW"/>
</dbReference>
<evidence type="ECO:0000256" key="5">
    <source>
        <dbReference type="ARBA" id="ARBA00022741"/>
    </source>
</evidence>
<accession>A0A512NCF8</accession>
<evidence type="ECO:0000313" key="11">
    <source>
        <dbReference type="EMBL" id="GEP56604.1"/>
    </source>
</evidence>
<protein>
    <recommendedName>
        <fullName evidence="2">histidine kinase</fullName>
        <ecNumber evidence="2">2.7.13.3</ecNumber>
    </recommendedName>
</protein>
<dbReference type="PROSITE" id="PS50113">
    <property type="entry name" value="PAC"/>
    <property type="match status" value="1"/>
</dbReference>
<dbReference type="Gene3D" id="3.30.565.10">
    <property type="entry name" value="Histidine kinase-like ATPase, C-terminal domain"/>
    <property type="match status" value="1"/>
</dbReference>
<dbReference type="SMART" id="SM00065">
    <property type="entry name" value="GAF"/>
    <property type="match status" value="1"/>
</dbReference>
<dbReference type="InterPro" id="IPR000014">
    <property type="entry name" value="PAS"/>
</dbReference>
<keyword evidence="12" id="KW-1185">Reference proteome</keyword>
<dbReference type="InterPro" id="IPR004358">
    <property type="entry name" value="Sig_transdc_His_kin-like_C"/>
</dbReference>
<dbReference type="Pfam" id="PF02518">
    <property type="entry name" value="HATPase_c"/>
    <property type="match status" value="1"/>
</dbReference>
<dbReference type="Gene3D" id="2.10.70.100">
    <property type="match status" value="1"/>
</dbReference>
<evidence type="ECO:0000256" key="4">
    <source>
        <dbReference type="ARBA" id="ARBA00022679"/>
    </source>
</evidence>
<dbReference type="SUPFAM" id="SSF47384">
    <property type="entry name" value="Homodimeric domain of signal transducing histidine kinase"/>
    <property type="match status" value="1"/>
</dbReference>
<dbReference type="CDD" id="cd00082">
    <property type="entry name" value="HisKA"/>
    <property type="match status" value="1"/>
</dbReference>
<dbReference type="SUPFAM" id="SSF55781">
    <property type="entry name" value="GAF domain-like"/>
    <property type="match status" value="1"/>
</dbReference>
<dbReference type="Pfam" id="PF00512">
    <property type="entry name" value="HisKA"/>
    <property type="match status" value="1"/>
</dbReference>
<dbReference type="InterPro" id="IPR029016">
    <property type="entry name" value="GAF-like_dom_sf"/>
</dbReference>
<dbReference type="InterPro" id="IPR003661">
    <property type="entry name" value="HisK_dim/P_dom"/>
</dbReference>
<evidence type="ECO:0000256" key="1">
    <source>
        <dbReference type="ARBA" id="ARBA00000085"/>
    </source>
</evidence>
<dbReference type="PRINTS" id="PR00344">
    <property type="entry name" value="BCTRLSENSOR"/>
</dbReference>
<dbReference type="Gene3D" id="3.30.450.20">
    <property type="entry name" value="PAS domain"/>
    <property type="match status" value="1"/>
</dbReference>
<dbReference type="InterPro" id="IPR003594">
    <property type="entry name" value="HATPase_dom"/>
</dbReference>
<evidence type="ECO:0000256" key="8">
    <source>
        <dbReference type="ARBA" id="ARBA00023012"/>
    </source>
</evidence>
<feature type="domain" description="PAC" evidence="10">
    <location>
        <begin position="263"/>
        <end position="314"/>
    </location>
</feature>
<keyword evidence="7" id="KW-0067">ATP-binding</keyword>
<dbReference type="SMART" id="SM00387">
    <property type="entry name" value="HATPase_c"/>
    <property type="match status" value="1"/>
</dbReference>
<keyword evidence="8" id="KW-0902">Two-component regulatory system</keyword>
<evidence type="ECO:0000256" key="6">
    <source>
        <dbReference type="ARBA" id="ARBA00022777"/>
    </source>
</evidence>
<dbReference type="PROSITE" id="PS50109">
    <property type="entry name" value="HIS_KIN"/>
    <property type="match status" value="1"/>
</dbReference>
<dbReference type="SMART" id="SM00388">
    <property type="entry name" value="HisKA"/>
    <property type="match status" value="1"/>
</dbReference>
<evidence type="ECO:0000313" key="12">
    <source>
        <dbReference type="Proteomes" id="UP000321058"/>
    </source>
</evidence>
<sequence>MAAIESSAMKLENETAELELIAKAFQAIAKEISYGGLADALLKTALRHSGAVRGAVLLSEGGELLAKADATFPREKAKVFASQPSVREFQLPDDLSERVFMRQETVVRDDSRKGAALIDRAECPTGPNVTVLCQPLIHQGQTVGALYLESEAAPALFTPRCLSVMSMLASQAAVSFESAQLFEALRETNMWMVRGQQIGRMGSYRWNTRTLLSRASRECYRIFDIGLDINPVPFETFRACVHPDDLPDLEKALAGAVSAKSPFSHEYRVVHRDGTILHVVAVGQFDLSPAGDVELEGIITDVTEQKVSEQAVADARAALARAARLASLGELAGSIIHEVNQPLTAIRASADACLRWLAREPADTDEARRSALRVVEQSRRATNVVGGLRSLVRDSHLRFADVHVNETIEEVLVLLKRELELAGVALKTAFDETLPPIEADRVQLQQVVLNLVRNAVEAMASVDGVRALSISSRVADGHVSVSIADTGVGVDPASAEHLFAALYTTKGEGLGLGLSICRKIVVAHGGRLWAEKNTTHGATFTFTLPARQFRRLSGSN</sequence>
<comment type="caution">
    <text evidence="11">The sequence shown here is derived from an EMBL/GenBank/DDBJ whole genome shotgun (WGS) entry which is preliminary data.</text>
</comment>